<feature type="domain" description="TNase-like" evidence="5">
    <location>
        <begin position="1"/>
        <end position="130"/>
    </location>
</feature>
<evidence type="ECO:0000256" key="4">
    <source>
        <dbReference type="SAM" id="MobiDB-lite"/>
    </source>
</evidence>
<dbReference type="Proteomes" id="UP000594205">
    <property type="component" value="Chromosome"/>
</dbReference>
<protein>
    <submittedName>
        <fullName evidence="6">Thermonuclease family protein</fullName>
    </submittedName>
</protein>
<feature type="region of interest" description="Disordered" evidence="4">
    <location>
        <begin position="124"/>
        <end position="205"/>
    </location>
</feature>
<dbReference type="Gene3D" id="2.40.50.90">
    <property type="match status" value="1"/>
</dbReference>
<evidence type="ECO:0000313" key="6">
    <source>
        <dbReference type="EMBL" id="QOV41047.1"/>
    </source>
</evidence>
<evidence type="ECO:0000256" key="2">
    <source>
        <dbReference type="ARBA" id="ARBA00022759"/>
    </source>
</evidence>
<evidence type="ECO:0000256" key="1">
    <source>
        <dbReference type="ARBA" id="ARBA00022722"/>
    </source>
</evidence>
<keyword evidence="7" id="KW-1185">Reference proteome</keyword>
<dbReference type="GO" id="GO:0016787">
    <property type="term" value="F:hydrolase activity"/>
    <property type="evidence" value="ECO:0007669"/>
    <property type="project" value="UniProtKB-KW"/>
</dbReference>
<keyword evidence="1" id="KW-0540">Nuclease</keyword>
<dbReference type="PROSITE" id="PS50830">
    <property type="entry name" value="TNASE_3"/>
    <property type="match status" value="1"/>
</dbReference>
<dbReference type="SUPFAM" id="SSF50199">
    <property type="entry name" value="Staphylococcal nuclease"/>
    <property type="match status" value="1"/>
</dbReference>
<dbReference type="InterPro" id="IPR035437">
    <property type="entry name" value="SNase_OB-fold_sf"/>
</dbReference>
<keyword evidence="2" id="KW-0255">Endonuclease</keyword>
<feature type="compositionally biased region" description="Pro residues" evidence="4">
    <location>
        <begin position="138"/>
        <end position="170"/>
    </location>
</feature>
<proteinExistence type="predicted"/>
<evidence type="ECO:0000313" key="7">
    <source>
        <dbReference type="Proteomes" id="UP000594205"/>
    </source>
</evidence>
<dbReference type="PANTHER" id="PTHR12302">
    <property type="entry name" value="EBNA2 BINDING PROTEIN P100"/>
    <property type="match status" value="1"/>
</dbReference>
<gene>
    <name evidence="6" type="ORF">IM697_07250</name>
</gene>
<keyword evidence="3" id="KW-0378">Hydrolase</keyword>
<dbReference type="InterPro" id="IPR016071">
    <property type="entry name" value="Staphylococal_nuclease_OB-fold"/>
</dbReference>
<name>A0A7M2SXC5_9ACTN</name>
<dbReference type="GO" id="GO:0004519">
    <property type="term" value="F:endonuclease activity"/>
    <property type="evidence" value="ECO:0007669"/>
    <property type="project" value="UniProtKB-KW"/>
</dbReference>
<dbReference type="Pfam" id="PF00565">
    <property type="entry name" value="SNase"/>
    <property type="match status" value="1"/>
</dbReference>
<dbReference type="AlphaFoldDB" id="A0A7M2SXC5"/>
<dbReference type="PANTHER" id="PTHR12302:SF3">
    <property type="entry name" value="SERINE_THREONINE-PROTEIN KINASE 31"/>
    <property type="match status" value="1"/>
</dbReference>
<organism evidence="6 7">
    <name type="scientific">Streptomyces ferrugineus</name>
    <dbReference type="NCBI Taxonomy" id="1413221"/>
    <lineage>
        <taxon>Bacteria</taxon>
        <taxon>Bacillati</taxon>
        <taxon>Actinomycetota</taxon>
        <taxon>Actinomycetes</taxon>
        <taxon>Kitasatosporales</taxon>
        <taxon>Streptomycetaceae</taxon>
        <taxon>Streptomyces</taxon>
    </lineage>
</organism>
<feature type="compositionally biased region" description="Basic and acidic residues" evidence="4">
    <location>
        <begin position="188"/>
        <end position="198"/>
    </location>
</feature>
<dbReference type="EMBL" id="CP063373">
    <property type="protein sequence ID" value="QOV41047.1"/>
    <property type="molecule type" value="Genomic_DNA"/>
</dbReference>
<evidence type="ECO:0000259" key="5">
    <source>
        <dbReference type="PROSITE" id="PS50830"/>
    </source>
</evidence>
<dbReference type="SMART" id="SM00318">
    <property type="entry name" value="SNc"/>
    <property type="match status" value="1"/>
</dbReference>
<sequence>MVVHRVIDGDTLDVRGDGRIVPKDTVVRVRLLEIDTPERGACYAKPATARTRALLPQGSTAHVVRDDQLKDRYGRYLLYLWNDKDVFVNKSLVRSGHAEAVLFQPNDKYWSTISRAEKDARRAGAGLWSACTGAPKPSATPKPTDTPPPSPPPPTTGPANPGLPPGPPAGVPDVDCADLPGPVWVGSDDPHRLDRDGDGIGCEAG</sequence>
<evidence type="ECO:0000256" key="3">
    <source>
        <dbReference type="ARBA" id="ARBA00022801"/>
    </source>
</evidence>
<reference evidence="6 7" key="1">
    <citation type="submission" date="2020-10" db="EMBL/GenBank/DDBJ databases">
        <title>Streptomyces ferrugineus complate genome analysis.</title>
        <authorList>
            <person name="Anwar N."/>
        </authorList>
    </citation>
    <scope>NUCLEOTIDE SEQUENCE [LARGE SCALE GENOMIC DNA]</scope>
    <source>
        <strain evidence="6 7">CCTCC AA2014009</strain>
    </source>
</reference>
<accession>A0A7M2SXC5</accession>
<dbReference type="KEGG" id="sfeu:IM697_07250"/>